<dbReference type="InterPro" id="IPR000159">
    <property type="entry name" value="RA_dom"/>
</dbReference>
<evidence type="ECO:0000259" key="16">
    <source>
        <dbReference type="PROSITE" id="PS51746"/>
    </source>
</evidence>
<dbReference type="PANTHER" id="PTHR48051">
    <property type="match status" value="1"/>
</dbReference>
<dbReference type="STRING" id="45607.A0A2T0FNF3"/>
<dbReference type="RefSeq" id="XP_024666467.1">
    <property type="nucleotide sequence ID" value="XM_024810699.1"/>
</dbReference>
<feature type="region of interest" description="Disordered" evidence="13">
    <location>
        <begin position="117"/>
        <end position="165"/>
    </location>
</feature>
<dbReference type="SMART" id="SM00364">
    <property type="entry name" value="LRR_BAC"/>
    <property type="match status" value="12"/>
</dbReference>
<evidence type="ECO:0000259" key="14">
    <source>
        <dbReference type="PROSITE" id="PS50125"/>
    </source>
</evidence>
<feature type="domain" description="Ras-associating" evidence="15">
    <location>
        <begin position="224"/>
        <end position="326"/>
    </location>
</feature>
<feature type="domain" description="Guanylate cyclase" evidence="14">
    <location>
        <begin position="1323"/>
        <end position="1460"/>
    </location>
</feature>
<dbReference type="SUPFAM" id="SSF52058">
    <property type="entry name" value="L domain-like"/>
    <property type="match status" value="2"/>
</dbReference>
<dbReference type="SMART" id="SM00365">
    <property type="entry name" value="LRR_SD22"/>
    <property type="match status" value="6"/>
</dbReference>
<evidence type="ECO:0000259" key="15">
    <source>
        <dbReference type="PROSITE" id="PS50200"/>
    </source>
</evidence>
<evidence type="ECO:0000256" key="1">
    <source>
        <dbReference type="ARBA" id="ARBA00001593"/>
    </source>
</evidence>
<dbReference type="Pfam" id="PF23010">
    <property type="entry name" value="RA_3"/>
    <property type="match status" value="1"/>
</dbReference>
<dbReference type="Gene3D" id="3.60.40.10">
    <property type="entry name" value="PPM-type phosphatase domain"/>
    <property type="match status" value="1"/>
</dbReference>
<feature type="compositionally biased region" description="Pro residues" evidence="13">
    <location>
        <begin position="1549"/>
        <end position="1560"/>
    </location>
</feature>
<dbReference type="GeneID" id="36517890"/>
<feature type="region of interest" description="Disordered" evidence="13">
    <location>
        <begin position="186"/>
        <end position="211"/>
    </location>
</feature>
<dbReference type="EMBL" id="NDIQ01000022">
    <property type="protein sequence ID" value="PRT56522.1"/>
    <property type="molecule type" value="Genomic_DNA"/>
</dbReference>
<comment type="similarity">
    <text evidence="2">Belongs to the adenylyl cyclase class-3 family.</text>
</comment>
<evidence type="ECO:0000256" key="6">
    <source>
        <dbReference type="ARBA" id="ARBA00022723"/>
    </source>
</evidence>
<dbReference type="GO" id="GO:0035556">
    <property type="term" value="P:intracellular signal transduction"/>
    <property type="evidence" value="ECO:0007669"/>
    <property type="project" value="InterPro"/>
</dbReference>
<dbReference type="InterPro" id="IPR001611">
    <property type="entry name" value="Leu-rich_rpt"/>
</dbReference>
<organism evidence="17 18">
    <name type="scientific">Wickerhamiella sorbophila</name>
    <dbReference type="NCBI Taxonomy" id="45607"/>
    <lineage>
        <taxon>Eukaryota</taxon>
        <taxon>Fungi</taxon>
        <taxon>Dikarya</taxon>
        <taxon>Ascomycota</taxon>
        <taxon>Saccharomycotina</taxon>
        <taxon>Dipodascomycetes</taxon>
        <taxon>Dipodascales</taxon>
        <taxon>Trichomonascaceae</taxon>
        <taxon>Wickerhamiella</taxon>
    </lineage>
</organism>
<keyword evidence="10" id="KW-0456">Lyase</keyword>
<feature type="compositionally biased region" description="Basic and acidic residues" evidence="13">
    <location>
        <begin position="750"/>
        <end position="762"/>
    </location>
</feature>
<evidence type="ECO:0000256" key="3">
    <source>
        <dbReference type="ARBA" id="ARBA00012201"/>
    </source>
</evidence>
<protein>
    <recommendedName>
        <fullName evidence="4">Adenylate cyclase</fullName>
        <ecNumber evidence="3">4.6.1.1</ecNumber>
    </recommendedName>
    <alternativeName>
        <fullName evidence="11">ATP pyrophosphate-lyase</fullName>
    </alternativeName>
    <alternativeName>
        <fullName evidence="12">Adenylyl cyclase</fullName>
    </alternativeName>
</protein>
<feature type="compositionally biased region" description="Polar residues" evidence="13">
    <location>
        <begin position="765"/>
        <end position="774"/>
    </location>
</feature>
<dbReference type="Pfam" id="PF13855">
    <property type="entry name" value="LRR_8"/>
    <property type="match status" value="4"/>
</dbReference>
<sequence>MVPAADEGSSSRRRNKLRHNSTASSSTSSAGVPPLYDVPHSPPAPRRSTSDIPPDVVVPAEPVCSCSRKPRSKHRRTLLSRFIGSRDPEPGKSSPEIAPLWGSRHVDLFFTEFPRERKLSRPSVSSNSSNLNSRRMNSTSGTSPGTSLSNPRSSRSSNNTIENHKDGLLSSTYSVSYDPLSKLATQNQLHHSQDAKLAEIPTRPSDETLRHPEMPLSVSSIKGQTLFLRIYRADGSFGTVAGPLEMSVNDLLHLAARKFFIPDIDRFHLVALLPDKVAVLPLNARPFEFIKNQLTRVGYTERDPWLDICRKNLTSLGKIILTDHPLIPPSESVVSSLHKRPDRVVLRKQDLLTMPSYVAETADWVEVLDISQSMGLHVTEKYWSSLRRIKVFKAERCNFGNLMNVSFLPYLTTLTHLDLSRNGLSTLDVDFKKLPHLRALNLRGNNLNELPPSLESVELRLLYLGTNSLTSFPFRITTLLDLDLSYNKLTELPLHLESFHALERLSLANNKIEGIPENLGPLPNLTDLDLRYNHVGDISALFQPKLHTLDVSHNTRIENKHRNSSMAAATTPMGSPLLGVKPRAHNKLAHLRKIDLSYSRSIRLVPNVQMDSVSVINLECSLLVSVPEELFTCIPNLEIVDLSKNKLSRLPQSIKRLKRLRKLYLSSNSLNILPNDLYYLPQLEVLDLHANNFKTLPQAARELRRLRVLNLSSNLLESLPSFSLHDLDSSSTPSREILSPTSLFPVSSHRSFDSKGMDESRRGSAVSNLSLDPSSTDKHGSPYAEDESTTTLLQASDTFASSFGEPPSLEELYLADNRLGDDCFEELSFCTELRVLNLSYNEITEIPSGTLVHMPHLKELSLSGNRVSTLSQEDFSNARSLKSLYINSNKLHTLPAELSKVTELETLDVACNNLRYNVSNWTFEWNWRWNKRLRLLNLSSNRRLEIMRPPNQRSNEEDYTSFCVLPNLQILGLMDVTLTTSALPDQSENCRVRTYGSDFSFGRFGVADYLADGAALSINDLMIDSFRGNKDEMLAGMFDGFLAENRGNRISKITQELIAPVVKQELERRGKEDTVSDCLRRAFLTAHREIGNASMATKEEVSHSFVGQYSAAAQNLTVQDQESCTGATLVYIKDRSVYIASTGGARVIIAKANGQFAILSEPVKLQSDFSVDMMRTGGGIMCQDLINGKIPHNPVIGAYSEGVLTSAAPNIYEYTLEDTADTVIIASSELWDVMSYETAADLARTEARDPMLAALKLRDFALAYGRDKIKQLMVMVYGRTRVQTDDVREMNIAMIDKRRRLALPEDPILARIAETTPPQGEITMVFTDIRHSTVLWEMLPDVMEAANKIHQNMMRRSFRAMGGYEVKMEGDAFIISFHTAVDALLWCLTAQQQLLDVDWPTELLAHPECAPVYSPDGRLLYRGLSVRMGIHCGRAVHELDAVTRRMDYFGPMVNKTARISAAAAGGQIAVSADLLNMLKTECESPADDEARRQCATLSACGYNVQELGEIKLKGIEMPELIYIIYPGTLKSRSESVMPEAEPLVVSMPPSIPSSPPPPMPSQQRGSSFGTAASLASVPSIQPAGEAERAPSDLDAAQSVTNRLERICAFIRTGQMSEPLSNETQQALEHYVTRIENSVDSLTLQMLMPEWNGPTVGGLFDENFDSD</sequence>
<dbReference type="GO" id="GO:0046872">
    <property type="term" value="F:metal ion binding"/>
    <property type="evidence" value="ECO:0007669"/>
    <property type="project" value="UniProtKB-KW"/>
</dbReference>
<evidence type="ECO:0000256" key="12">
    <source>
        <dbReference type="ARBA" id="ARBA00032637"/>
    </source>
</evidence>
<dbReference type="SMART" id="SM00044">
    <property type="entry name" value="CYCc"/>
    <property type="match status" value="1"/>
</dbReference>
<dbReference type="PROSITE" id="PS51746">
    <property type="entry name" value="PPM_2"/>
    <property type="match status" value="1"/>
</dbReference>
<accession>A0A2T0FNF3</accession>
<dbReference type="GO" id="GO:0006171">
    <property type="term" value="P:cAMP biosynthetic process"/>
    <property type="evidence" value="ECO:0007669"/>
    <property type="project" value="UniProtKB-KW"/>
</dbReference>
<name>A0A2T0FNF3_9ASCO</name>
<dbReference type="PANTHER" id="PTHR48051:SF1">
    <property type="entry name" value="RAS SUPPRESSOR PROTEIN 1"/>
    <property type="match status" value="1"/>
</dbReference>
<dbReference type="PROSITE" id="PS51450">
    <property type="entry name" value="LRR"/>
    <property type="match status" value="6"/>
</dbReference>
<dbReference type="PROSITE" id="PS50125">
    <property type="entry name" value="GUANYLATE_CYCLASE_2"/>
    <property type="match status" value="1"/>
</dbReference>
<evidence type="ECO:0000256" key="4">
    <source>
        <dbReference type="ARBA" id="ARBA00021420"/>
    </source>
</evidence>
<comment type="catalytic activity">
    <reaction evidence="1">
        <text>ATP = 3',5'-cyclic AMP + diphosphate</text>
        <dbReference type="Rhea" id="RHEA:15389"/>
        <dbReference type="ChEBI" id="CHEBI:30616"/>
        <dbReference type="ChEBI" id="CHEBI:33019"/>
        <dbReference type="ChEBI" id="CHEBI:58165"/>
        <dbReference type="EC" id="4.6.1.1"/>
    </reaction>
</comment>
<keyword evidence="7" id="KW-0677">Repeat</keyword>
<dbReference type="InterPro" id="IPR032675">
    <property type="entry name" value="LRR_dom_sf"/>
</dbReference>
<dbReference type="CDD" id="cd00143">
    <property type="entry name" value="PP2Cc"/>
    <property type="match status" value="1"/>
</dbReference>
<dbReference type="SMART" id="SM00314">
    <property type="entry name" value="RA"/>
    <property type="match status" value="1"/>
</dbReference>
<dbReference type="GO" id="GO:0004016">
    <property type="term" value="F:adenylate cyclase activity"/>
    <property type="evidence" value="ECO:0007669"/>
    <property type="project" value="UniProtKB-EC"/>
</dbReference>
<dbReference type="InterPro" id="IPR001932">
    <property type="entry name" value="PPM-type_phosphatase-like_dom"/>
</dbReference>
<evidence type="ECO:0000256" key="8">
    <source>
        <dbReference type="ARBA" id="ARBA00022842"/>
    </source>
</evidence>
<keyword evidence="8" id="KW-0460">Magnesium</keyword>
<dbReference type="SUPFAM" id="SSF55073">
    <property type="entry name" value="Nucleotide cyclase"/>
    <property type="match status" value="1"/>
</dbReference>
<evidence type="ECO:0000313" key="17">
    <source>
        <dbReference type="EMBL" id="PRT56522.1"/>
    </source>
</evidence>
<keyword evidence="9" id="KW-0115">cAMP biosynthesis</keyword>
<dbReference type="SMART" id="SM00369">
    <property type="entry name" value="LRR_TYP"/>
    <property type="match status" value="13"/>
</dbReference>
<dbReference type="InterPro" id="IPR003591">
    <property type="entry name" value="Leu-rich_rpt_typical-subtyp"/>
</dbReference>
<dbReference type="Proteomes" id="UP000238350">
    <property type="component" value="Unassembled WGS sequence"/>
</dbReference>
<proteinExistence type="inferred from homology"/>
<keyword evidence="18" id="KW-1185">Reference proteome</keyword>
<evidence type="ECO:0000256" key="9">
    <source>
        <dbReference type="ARBA" id="ARBA00022998"/>
    </source>
</evidence>
<dbReference type="GO" id="GO:0005737">
    <property type="term" value="C:cytoplasm"/>
    <property type="evidence" value="ECO:0007669"/>
    <property type="project" value="TreeGrafter"/>
</dbReference>
<dbReference type="Gene3D" id="3.30.70.1230">
    <property type="entry name" value="Nucleotide cyclase"/>
    <property type="match status" value="1"/>
</dbReference>
<dbReference type="SMART" id="SM00332">
    <property type="entry name" value="PP2Cc"/>
    <property type="match status" value="1"/>
</dbReference>
<evidence type="ECO:0000256" key="10">
    <source>
        <dbReference type="ARBA" id="ARBA00023239"/>
    </source>
</evidence>
<dbReference type="InterPro" id="IPR055071">
    <property type="entry name" value="RA_PHLPP-like"/>
</dbReference>
<comment type="caution">
    <text evidence="17">The sequence shown here is derived from an EMBL/GenBank/DDBJ whole genome shotgun (WGS) entry which is preliminary data.</text>
</comment>
<evidence type="ECO:0000256" key="7">
    <source>
        <dbReference type="ARBA" id="ARBA00022737"/>
    </source>
</evidence>
<feature type="domain" description="PPM-type phosphatase" evidence="16">
    <location>
        <begin position="1003"/>
        <end position="1276"/>
    </location>
</feature>
<dbReference type="Gene3D" id="3.80.10.10">
    <property type="entry name" value="Ribonuclease Inhibitor"/>
    <property type="match status" value="4"/>
</dbReference>
<gene>
    <name evidence="17" type="ORF">B9G98_04142</name>
</gene>
<dbReference type="InterPro" id="IPR050216">
    <property type="entry name" value="LRR_domain-containing"/>
</dbReference>
<evidence type="ECO:0000256" key="13">
    <source>
        <dbReference type="SAM" id="MobiDB-lite"/>
    </source>
</evidence>
<feature type="compositionally biased region" description="Low complexity" evidence="13">
    <location>
        <begin position="121"/>
        <end position="159"/>
    </location>
</feature>
<dbReference type="EC" id="4.6.1.1" evidence="3"/>
<dbReference type="PROSITE" id="PS50200">
    <property type="entry name" value="RA"/>
    <property type="match status" value="1"/>
</dbReference>
<feature type="region of interest" description="Disordered" evidence="13">
    <location>
        <begin position="747"/>
        <end position="789"/>
    </location>
</feature>
<evidence type="ECO:0000256" key="2">
    <source>
        <dbReference type="ARBA" id="ARBA00005381"/>
    </source>
</evidence>
<feature type="region of interest" description="Disordered" evidence="13">
    <location>
        <begin position="1"/>
        <end position="98"/>
    </location>
</feature>
<keyword evidence="6" id="KW-0479">Metal-binding</keyword>
<dbReference type="Pfam" id="PF00211">
    <property type="entry name" value="Guanylate_cyc"/>
    <property type="match status" value="1"/>
</dbReference>
<dbReference type="Pfam" id="PF00481">
    <property type="entry name" value="PP2C"/>
    <property type="match status" value="1"/>
</dbReference>
<feature type="compositionally biased region" description="Basic residues" evidence="13">
    <location>
        <begin position="68"/>
        <end position="78"/>
    </location>
</feature>
<dbReference type="CDD" id="cd07302">
    <property type="entry name" value="CHD"/>
    <property type="match status" value="1"/>
</dbReference>
<evidence type="ECO:0000256" key="5">
    <source>
        <dbReference type="ARBA" id="ARBA00022614"/>
    </source>
</evidence>
<dbReference type="InterPro" id="IPR029787">
    <property type="entry name" value="Nucleotide_cyclase"/>
</dbReference>
<reference evidence="17 18" key="1">
    <citation type="submission" date="2017-04" db="EMBL/GenBank/DDBJ databases">
        <title>Genome sequencing of [Candida] sorbophila.</title>
        <authorList>
            <person name="Ahn J.O."/>
        </authorList>
    </citation>
    <scope>NUCLEOTIDE SEQUENCE [LARGE SCALE GENOMIC DNA]</scope>
    <source>
        <strain evidence="17 18">DS02</strain>
    </source>
</reference>
<keyword evidence="5" id="KW-0433">Leucine-rich repeat</keyword>
<dbReference type="SUPFAM" id="SSF81606">
    <property type="entry name" value="PP2C-like"/>
    <property type="match status" value="1"/>
</dbReference>
<feature type="compositionally biased region" description="Low complexity" evidence="13">
    <location>
        <begin position="21"/>
        <end position="30"/>
    </location>
</feature>
<dbReference type="InterPro" id="IPR001054">
    <property type="entry name" value="A/G_cyclase"/>
</dbReference>
<feature type="region of interest" description="Disordered" evidence="13">
    <location>
        <begin position="1547"/>
        <end position="1571"/>
    </location>
</feature>
<evidence type="ECO:0000313" key="18">
    <source>
        <dbReference type="Proteomes" id="UP000238350"/>
    </source>
</evidence>
<evidence type="ECO:0000256" key="11">
    <source>
        <dbReference type="ARBA" id="ARBA00032597"/>
    </source>
</evidence>
<dbReference type="InterPro" id="IPR036457">
    <property type="entry name" value="PPM-type-like_dom_sf"/>
</dbReference>
<dbReference type="OrthoDB" id="2021138at2759"/>